<accession>A0A498LX70</accession>
<reference evidence="2 3" key="1">
    <citation type="submission" date="2018-03" db="EMBL/GenBank/DDBJ databases">
        <title>Draft genome sequence of Rohu Carp (Labeo rohita).</title>
        <authorList>
            <person name="Das P."/>
            <person name="Kushwaha B."/>
            <person name="Joshi C.G."/>
            <person name="Kumar D."/>
            <person name="Nagpure N.S."/>
            <person name="Sahoo L."/>
            <person name="Das S.P."/>
            <person name="Bit A."/>
            <person name="Patnaik S."/>
            <person name="Meher P.K."/>
            <person name="Jayasankar P."/>
            <person name="Koringa P.G."/>
            <person name="Patel N.V."/>
            <person name="Hinsu A.T."/>
            <person name="Kumar R."/>
            <person name="Pandey M."/>
            <person name="Agarwal S."/>
            <person name="Srivastava S."/>
            <person name="Singh M."/>
            <person name="Iquebal M.A."/>
            <person name="Jaiswal S."/>
            <person name="Angadi U.B."/>
            <person name="Kumar N."/>
            <person name="Raza M."/>
            <person name="Shah T.M."/>
            <person name="Rai A."/>
            <person name="Jena J.K."/>
        </authorList>
    </citation>
    <scope>NUCLEOTIDE SEQUENCE [LARGE SCALE GENOMIC DNA]</scope>
    <source>
        <strain evidence="2">DASCIFA01</strain>
        <tissue evidence="2">Testis</tissue>
    </source>
</reference>
<dbReference type="SMART" id="SM00409">
    <property type="entry name" value="IG"/>
    <property type="match status" value="1"/>
</dbReference>
<name>A0A498LX70_LABRO</name>
<evidence type="ECO:0000313" key="2">
    <source>
        <dbReference type="EMBL" id="RXN12143.1"/>
    </source>
</evidence>
<keyword evidence="3" id="KW-1185">Reference proteome</keyword>
<dbReference type="Gene3D" id="2.60.40.10">
    <property type="entry name" value="Immunoglobulins"/>
    <property type="match status" value="1"/>
</dbReference>
<proteinExistence type="predicted"/>
<evidence type="ECO:0000259" key="1">
    <source>
        <dbReference type="PROSITE" id="PS50835"/>
    </source>
</evidence>
<protein>
    <submittedName>
        <fullName evidence="2">Fc receptor 5</fullName>
    </submittedName>
</protein>
<keyword evidence="2" id="KW-0675">Receptor</keyword>
<dbReference type="InterPro" id="IPR036179">
    <property type="entry name" value="Ig-like_dom_sf"/>
</dbReference>
<dbReference type="InterPro" id="IPR003599">
    <property type="entry name" value="Ig_sub"/>
</dbReference>
<comment type="caution">
    <text evidence="2">The sequence shown here is derived from an EMBL/GenBank/DDBJ whole genome shotgun (WGS) entry which is preliminary data.</text>
</comment>
<dbReference type="STRING" id="84645.A0A498LX70"/>
<dbReference type="Proteomes" id="UP000290572">
    <property type="component" value="Unassembled WGS sequence"/>
</dbReference>
<dbReference type="SUPFAM" id="SSF48726">
    <property type="entry name" value="Immunoglobulin"/>
    <property type="match status" value="1"/>
</dbReference>
<gene>
    <name evidence="2" type="ORF">ROHU_010285</name>
</gene>
<evidence type="ECO:0000313" key="3">
    <source>
        <dbReference type="Proteomes" id="UP000290572"/>
    </source>
</evidence>
<feature type="domain" description="Ig-like" evidence="1">
    <location>
        <begin position="43"/>
        <end position="109"/>
    </location>
</feature>
<dbReference type="InterPro" id="IPR007110">
    <property type="entry name" value="Ig-like_dom"/>
</dbReference>
<dbReference type="Pfam" id="PF13927">
    <property type="entry name" value="Ig_3"/>
    <property type="match status" value="1"/>
</dbReference>
<sequence>MVQEPLRRLVHQPQPYPVVQRDHKKQNPALLAYQPIGEFQPKPELTSDPAGAALTGNTVTLICRMDPSTGWDFYWYKHTLNSETKKTKTNSYRVKIDSVSDGGQYWCRAGRGKPVYYTQYSEALWVNVAGANVGDATYDQPIRKKNKTRNNSVTFEQ</sequence>
<organism evidence="2 3">
    <name type="scientific">Labeo rohita</name>
    <name type="common">Indian major carp</name>
    <name type="synonym">Cyprinus rohita</name>
    <dbReference type="NCBI Taxonomy" id="84645"/>
    <lineage>
        <taxon>Eukaryota</taxon>
        <taxon>Metazoa</taxon>
        <taxon>Chordata</taxon>
        <taxon>Craniata</taxon>
        <taxon>Vertebrata</taxon>
        <taxon>Euteleostomi</taxon>
        <taxon>Actinopterygii</taxon>
        <taxon>Neopterygii</taxon>
        <taxon>Teleostei</taxon>
        <taxon>Ostariophysi</taxon>
        <taxon>Cypriniformes</taxon>
        <taxon>Cyprinidae</taxon>
        <taxon>Labeoninae</taxon>
        <taxon>Labeonini</taxon>
        <taxon>Labeo</taxon>
    </lineage>
</organism>
<dbReference type="PROSITE" id="PS50835">
    <property type="entry name" value="IG_LIKE"/>
    <property type="match status" value="1"/>
</dbReference>
<dbReference type="AlphaFoldDB" id="A0A498LX70"/>
<dbReference type="EMBL" id="QBIY01013086">
    <property type="protein sequence ID" value="RXN12143.1"/>
    <property type="molecule type" value="Genomic_DNA"/>
</dbReference>
<dbReference type="InterPro" id="IPR013783">
    <property type="entry name" value="Ig-like_fold"/>
</dbReference>